<dbReference type="Proteomes" id="UP001381693">
    <property type="component" value="Unassembled WGS sequence"/>
</dbReference>
<reference evidence="1 2" key="1">
    <citation type="submission" date="2023-11" db="EMBL/GenBank/DDBJ databases">
        <title>Halocaridina rubra genome assembly.</title>
        <authorList>
            <person name="Smith C."/>
        </authorList>
    </citation>
    <scope>NUCLEOTIDE SEQUENCE [LARGE SCALE GENOMIC DNA]</scope>
    <source>
        <strain evidence="1">EP-1</strain>
        <tissue evidence="1">Whole</tissue>
    </source>
</reference>
<protein>
    <submittedName>
        <fullName evidence="1">Uncharacterized protein</fullName>
    </submittedName>
</protein>
<gene>
    <name evidence="1" type="ORF">SK128_020667</name>
</gene>
<organism evidence="1 2">
    <name type="scientific">Halocaridina rubra</name>
    <name type="common">Hawaiian red shrimp</name>
    <dbReference type="NCBI Taxonomy" id="373956"/>
    <lineage>
        <taxon>Eukaryota</taxon>
        <taxon>Metazoa</taxon>
        <taxon>Ecdysozoa</taxon>
        <taxon>Arthropoda</taxon>
        <taxon>Crustacea</taxon>
        <taxon>Multicrustacea</taxon>
        <taxon>Malacostraca</taxon>
        <taxon>Eumalacostraca</taxon>
        <taxon>Eucarida</taxon>
        <taxon>Decapoda</taxon>
        <taxon>Pleocyemata</taxon>
        <taxon>Caridea</taxon>
        <taxon>Atyoidea</taxon>
        <taxon>Atyidae</taxon>
        <taxon>Halocaridina</taxon>
    </lineage>
</organism>
<proteinExistence type="predicted"/>
<evidence type="ECO:0000313" key="2">
    <source>
        <dbReference type="Proteomes" id="UP001381693"/>
    </source>
</evidence>
<dbReference type="EMBL" id="JAXCGZ010009455">
    <property type="protein sequence ID" value="KAK7077217.1"/>
    <property type="molecule type" value="Genomic_DNA"/>
</dbReference>
<sequence length="68" mass="7832">MPFFRHLDPRFLLDALQETPGGILQLSANHSAQHLMLYCHTSCHEFNLLLNPVRGAKNISHWNTCNFN</sequence>
<accession>A0AAN8X3S5</accession>
<evidence type="ECO:0000313" key="1">
    <source>
        <dbReference type="EMBL" id="KAK7077217.1"/>
    </source>
</evidence>
<comment type="caution">
    <text evidence="1">The sequence shown here is derived from an EMBL/GenBank/DDBJ whole genome shotgun (WGS) entry which is preliminary data.</text>
</comment>
<name>A0AAN8X3S5_HALRR</name>
<dbReference type="AlphaFoldDB" id="A0AAN8X3S5"/>
<keyword evidence="2" id="KW-1185">Reference proteome</keyword>